<dbReference type="Gene3D" id="1.20.1600.10">
    <property type="entry name" value="Outer membrane efflux proteins (OEP)"/>
    <property type="match status" value="1"/>
</dbReference>
<dbReference type="InterPro" id="IPR003423">
    <property type="entry name" value="OMP_efflux"/>
</dbReference>
<keyword evidence="2" id="KW-0564">Palmitate</keyword>
<feature type="signal peptide" evidence="2">
    <location>
        <begin position="1"/>
        <end position="23"/>
    </location>
</feature>
<dbReference type="PANTHER" id="PTHR30203:SF33">
    <property type="entry name" value="BLR4455 PROTEIN"/>
    <property type="match status" value="1"/>
</dbReference>
<sequence length="470" mass="49023">MHADWGRFFLIKAVCLAATLALAACSAPAPRESPRVAVGPGWRGVAPEGWVSTEHYRAWQEGRWWELFGDDGLTALMPRVEIGNQNLAAAVARVAQAQALLRQAQAQLAPTLGLQLGTQRSGDPARGSASLGLSASWAPDLWGRLAAGIRQQGAQVQASEANLAAARLSAQASLAQAWFALREAEAEGALLEEIIEGYRRALAITQNNYDAGIVARTDVLQAQSTLESALSTRAGLQRSRDTYEHAIALLVGEVPSNFALAEARWVRTAPEVPPALPSELLLRRPDVAAAERAVAAANAGIGVARAAWYPAISLSAGAGGAAATLAQLVSAPTLAWSLGATLAQTLLDGGARSAALDQAVAAQQVATATYRQSVLQAIGEVEDQLTALVALDEQIAHASAAADAATGAEERTLNSYRAGISAFTAVVTAQTTSLNARRSVMQLQLQRQQAVVALIQALGGGWLAPWAPAQ</sequence>
<accession>A0A2R3Q8G2</accession>
<keyword evidence="2" id="KW-0449">Lipoprotein</keyword>
<organism evidence="3 4">
    <name type="scientific">Melaminivora suipulveris</name>
    <dbReference type="NCBI Taxonomy" id="2109913"/>
    <lineage>
        <taxon>Bacteria</taxon>
        <taxon>Pseudomonadati</taxon>
        <taxon>Pseudomonadota</taxon>
        <taxon>Betaproteobacteria</taxon>
        <taxon>Burkholderiales</taxon>
        <taxon>Comamonadaceae</taxon>
        <taxon>Melaminivora</taxon>
    </lineage>
</organism>
<dbReference type="InterPro" id="IPR010131">
    <property type="entry name" value="MdtP/NodT-like"/>
</dbReference>
<evidence type="ECO:0000256" key="2">
    <source>
        <dbReference type="RuleBase" id="RU362097"/>
    </source>
</evidence>
<evidence type="ECO:0000313" key="4">
    <source>
        <dbReference type="Proteomes" id="UP000237925"/>
    </source>
</evidence>
<gene>
    <name evidence="3" type="ORF">C6568_01535</name>
</gene>
<protein>
    <submittedName>
        <fullName evidence="3">RND transporter</fullName>
    </submittedName>
</protein>
<dbReference type="OrthoDB" id="9770517at2"/>
<reference evidence="3 4" key="1">
    <citation type="submission" date="2018-03" db="EMBL/GenBank/DDBJ databases">
        <title>Genome sequencing of Melaminivora sp.</title>
        <authorList>
            <person name="Kim S.-J."/>
            <person name="Heo J."/>
            <person name="Ahn J.-H."/>
            <person name="Kwon S.-W."/>
        </authorList>
    </citation>
    <scope>NUCLEOTIDE SEQUENCE [LARGE SCALE GENOMIC DNA]</scope>
    <source>
        <strain evidence="3 4">SC2-9</strain>
    </source>
</reference>
<name>A0A2R3Q8G2_9BURK</name>
<proteinExistence type="inferred from homology"/>
<dbReference type="GO" id="GO:0015562">
    <property type="term" value="F:efflux transmembrane transporter activity"/>
    <property type="evidence" value="ECO:0007669"/>
    <property type="project" value="InterPro"/>
</dbReference>
<dbReference type="EMBL" id="CP027667">
    <property type="protein sequence ID" value="AVO48082.1"/>
    <property type="molecule type" value="Genomic_DNA"/>
</dbReference>
<keyword evidence="4" id="KW-1185">Reference proteome</keyword>
<evidence type="ECO:0000256" key="1">
    <source>
        <dbReference type="ARBA" id="ARBA00007613"/>
    </source>
</evidence>
<evidence type="ECO:0000313" key="3">
    <source>
        <dbReference type="EMBL" id="AVO48082.1"/>
    </source>
</evidence>
<feature type="chain" id="PRO_5015213254" evidence="2">
    <location>
        <begin position="24"/>
        <end position="470"/>
    </location>
</feature>
<comment type="subcellular location">
    <subcellularLocation>
        <location evidence="2">Cell membrane</location>
        <topology evidence="2">Lipid-anchor</topology>
    </subcellularLocation>
</comment>
<dbReference type="PANTHER" id="PTHR30203">
    <property type="entry name" value="OUTER MEMBRANE CATION EFFLUX PROTEIN"/>
    <property type="match status" value="1"/>
</dbReference>
<keyword evidence="2" id="KW-0812">Transmembrane</keyword>
<dbReference type="Pfam" id="PF02321">
    <property type="entry name" value="OEP"/>
    <property type="match status" value="2"/>
</dbReference>
<dbReference type="Proteomes" id="UP000237925">
    <property type="component" value="Chromosome"/>
</dbReference>
<dbReference type="AlphaFoldDB" id="A0A2R3Q8G2"/>
<keyword evidence="2" id="KW-1134">Transmembrane beta strand</keyword>
<keyword evidence="2" id="KW-0472">Membrane</keyword>
<dbReference type="GO" id="GO:0005886">
    <property type="term" value="C:plasma membrane"/>
    <property type="evidence" value="ECO:0007669"/>
    <property type="project" value="UniProtKB-SubCell"/>
</dbReference>
<dbReference type="KEGG" id="mela:C6568_01535"/>
<dbReference type="Gene3D" id="2.20.200.10">
    <property type="entry name" value="Outer membrane efflux proteins (OEP)"/>
    <property type="match status" value="1"/>
</dbReference>
<dbReference type="PROSITE" id="PS51257">
    <property type="entry name" value="PROKAR_LIPOPROTEIN"/>
    <property type="match status" value="1"/>
</dbReference>
<dbReference type="NCBIfam" id="TIGR01845">
    <property type="entry name" value="outer_NodT"/>
    <property type="match status" value="1"/>
</dbReference>
<comment type="similarity">
    <text evidence="1 2">Belongs to the outer membrane factor (OMF) (TC 1.B.17) family.</text>
</comment>
<dbReference type="SUPFAM" id="SSF56954">
    <property type="entry name" value="Outer membrane efflux proteins (OEP)"/>
    <property type="match status" value="1"/>
</dbReference>
<keyword evidence="2" id="KW-0732">Signal</keyword>